<feature type="region of interest" description="Disordered" evidence="1">
    <location>
        <begin position="60"/>
        <end position="121"/>
    </location>
</feature>
<reference evidence="3" key="1">
    <citation type="submission" date="2020-05" db="EMBL/GenBank/DDBJ databases">
        <title>Phylogenomic resolution of chytrid fungi.</title>
        <authorList>
            <person name="Stajich J.E."/>
            <person name="Amses K."/>
            <person name="Simmons R."/>
            <person name="Seto K."/>
            <person name="Myers J."/>
            <person name="Bonds A."/>
            <person name="Quandt C.A."/>
            <person name="Barry K."/>
            <person name="Liu P."/>
            <person name="Grigoriev I."/>
            <person name="Longcore J.E."/>
            <person name="James T.Y."/>
        </authorList>
    </citation>
    <scope>NUCLEOTIDE SEQUENCE</scope>
    <source>
        <strain evidence="3">PLAUS21</strain>
    </source>
</reference>
<dbReference type="AlphaFoldDB" id="A0AAD5UHQ7"/>
<evidence type="ECO:0000256" key="1">
    <source>
        <dbReference type="SAM" id="MobiDB-lite"/>
    </source>
</evidence>
<evidence type="ECO:0000256" key="2">
    <source>
        <dbReference type="SAM" id="SignalP"/>
    </source>
</evidence>
<feature type="region of interest" description="Disordered" evidence="1">
    <location>
        <begin position="134"/>
        <end position="175"/>
    </location>
</feature>
<gene>
    <name evidence="3" type="ORF">HK103_003488</name>
</gene>
<sequence>MIKPFSIVLALSVSAIQFGYEVGSQTTSQAAPAPTTTTDLPVVATTTAAPIQYTTNLPVTTVAPKPTQPATVPNSAPTSIPSTTPPSTQQLPKVVPQNHQPAPVNPNPNYPPKSAPQTQNLPQAQNMPVASNQYIPSSQNLPVASNQYNPNTNLPVANSYGSSQNLPTSSGNYNAPSNNVLPQVTSLPVVKSKCNRQYATMSAYVQTTDSPIVATTAQPYQ</sequence>
<comment type="caution">
    <text evidence="3">The sequence shown here is derived from an EMBL/GenBank/DDBJ whole genome shotgun (WGS) entry which is preliminary data.</text>
</comment>
<proteinExistence type="predicted"/>
<organism evidence="3 4">
    <name type="scientific">Boothiomyces macroporosus</name>
    <dbReference type="NCBI Taxonomy" id="261099"/>
    <lineage>
        <taxon>Eukaryota</taxon>
        <taxon>Fungi</taxon>
        <taxon>Fungi incertae sedis</taxon>
        <taxon>Chytridiomycota</taxon>
        <taxon>Chytridiomycota incertae sedis</taxon>
        <taxon>Chytridiomycetes</taxon>
        <taxon>Rhizophydiales</taxon>
        <taxon>Terramycetaceae</taxon>
        <taxon>Boothiomyces</taxon>
    </lineage>
</organism>
<dbReference type="Proteomes" id="UP001210925">
    <property type="component" value="Unassembled WGS sequence"/>
</dbReference>
<feature type="compositionally biased region" description="Low complexity" evidence="1">
    <location>
        <begin position="75"/>
        <end position="88"/>
    </location>
</feature>
<feature type="signal peptide" evidence="2">
    <location>
        <begin position="1"/>
        <end position="15"/>
    </location>
</feature>
<evidence type="ECO:0000313" key="3">
    <source>
        <dbReference type="EMBL" id="KAJ3258528.1"/>
    </source>
</evidence>
<feature type="compositionally biased region" description="Pro residues" evidence="1">
    <location>
        <begin position="103"/>
        <end position="114"/>
    </location>
</feature>
<evidence type="ECO:0000313" key="4">
    <source>
        <dbReference type="Proteomes" id="UP001210925"/>
    </source>
</evidence>
<keyword evidence="4" id="KW-1185">Reference proteome</keyword>
<accession>A0AAD5UHQ7</accession>
<protein>
    <submittedName>
        <fullName evidence="3">Uncharacterized protein</fullName>
    </submittedName>
</protein>
<feature type="non-terminal residue" evidence="3">
    <location>
        <position position="221"/>
    </location>
</feature>
<feature type="chain" id="PRO_5042078773" evidence="2">
    <location>
        <begin position="16"/>
        <end position="221"/>
    </location>
</feature>
<name>A0AAD5UHQ7_9FUNG</name>
<dbReference type="EMBL" id="JADGKB010000026">
    <property type="protein sequence ID" value="KAJ3258528.1"/>
    <property type="molecule type" value="Genomic_DNA"/>
</dbReference>
<keyword evidence="2" id="KW-0732">Signal</keyword>